<dbReference type="PROSITE" id="PS00600">
    <property type="entry name" value="AA_TRANSFER_CLASS_3"/>
    <property type="match status" value="1"/>
</dbReference>
<feature type="modified residue" description="N6-(pyridoxal phosphate)lysine" evidence="9">
    <location>
        <position position="267"/>
    </location>
</feature>
<keyword evidence="4 9" id="KW-0808">Transferase</keyword>
<proteinExistence type="inferred from homology"/>
<dbReference type="CDD" id="cd00610">
    <property type="entry name" value="OAT_like"/>
    <property type="match status" value="1"/>
</dbReference>
<comment type="subunit">
    <text evidence="9">Homodimer.</text>
</comment>
<dbReference type="Proteomes" id="UP001302349">
    <property type="component" value="Chromosome"/>
</dbReference>
<protein>
    <recommendedName>
        <fullName evidence="9">Adenosylmethionine-8-amino-7-oxononanoate aminotransferase</fullName>
        <ecNumber evidence="9">2.6.1.62</ecNumber>
    </recommendedName>
    <alternativeName>
        <fullName evidence="9">7,8-diamino-pelargonic acid aminotransferase</fullName>
        <shortName evidence="9">DAPA AT</shortName>
        <shortName evidence="9">DAPA aminotransferase</shortName>
    </alternativeName>
    <alternativeName>
        <fullName evidence="9">7,8-diaminononanoate synthase</fullName>
        <shortName evidence="9">DANS</shortName>
    </alternativeName>
    <alternativeName>
        <fullName evidence="9">Diaminopelargonic acid synthase</fullName>
    </alternativeName>
</protein>
<dbReference type="PANTHER" id="PTHR42684:SF3">
    <property type="entry name" value="ADENOSYLMETHIONINE-8-AMINO-7-OXONONANOATE AMINOTRANSFERASE"/>
    <property type="match status" value="1"/>
</dbReference>
<dbReference type="NCBIfam" id="TIGR00508">
    <property type="entry name" value="bioA"/>
    <property type="match status" value="1"/>
</dbReference>
<comment type="cofactor">
    <cofactor evidence="1 9">
        <name>pyridoxal 5'-phosphate</name>
        <dbReference type="ChEBI" id="CHEBI:597326"/>
    </cofactor>
</comment>
<dbReference type="InterPro" id="IPR005814">
    <property type="entry name" value="Aminotrans_3"/>
</dbReference>
<reference evidence="10 11" key="1">
    <citation type="journal article" date="2023" name="Microbiol. Resour. Announc.">
        <title>Complete Genome Sequence of Imperialibacter roseus strain P4T.</title>
        <authorList>
            <person name="Tizabi D.R."/>
            <person name="Bachvaroff T."/>
            <person name="Hill R.T."/>
        </authorList>
    </citation>
    <scope>NUCLEOTIDE SEQUENCE [LARGE SCALE GENOMIC DNA]</scope>
    <source>
        <strain evidence="10 11">P4T</strain>
    </source>
</reference>
<feature type="binding site" evidence="9">
    <location>
        <position position="391"/>
    </location>
    <ligand>
        <name>substrate</name>
    </ligand>
</feature>
<evidence type="ECO:0000256" key="1">
    <source>
        <dbReference type="ARBA" id="ARBA00001933"/>
    </source>
</evidence>
<feature type="binding site" evidence="9">
    <location>
        <begin position="302"/>
        <end position="303"/>
    </location>
    <ligand>
        <name>pyridoxal 5'-phosphate</name>
        <dbReference type="ChEBI" id="CHEBI:597326"/>
    </ligand>
</feature>
<comment type="subcellular location">
    <subcellularLocation>
        <location evidence="9">Cytoplasm</location>
    </subcellularLocation>
</comment>
<feature type="binding site" evidence="9">
    <location>
        <position position="267"/>
    </location>
    <ligand>
        <name>substrate</name>
    </ligand>
</feature>
<evidence type="ECO:0000256" key="8">
    <source>
        <dbReference type="ARBA" id="ARBA00048449"/>
    </source>
</evidence>
<dbReference type="InterPro" id="IPR015424">
    <property type="entry name" value="PyrdxlP-dep_Trfase"/>
</dbReference>
<organism evidence="10 11">
    <name type="scientific">Imperialibacter roseus</name>
    <dbReference type="NCBI Taxonomy" id="1324217"/>
    <lineage>
        <taxon>Bacteria</taxon>
        <taxon>Pseudomonadati</taxon>
        <taxon>Bacteroidota</taxon>
        <taxon>Cytophagia</taxon>
        <taxon>Cytophagales</taxon>
        <taxon>Flammeovirgaceae</taxon>
        <taxon>Imperialibacter</taxon>
    </lineage>
</organism>
<evidence type="ECO:0000313" key="11">
    <source>
        <dbReference type="Proteomes" id="UP001302349"/>
    </source>
</evidence>
<dbReference type="EC" id="2.6.1.62" evidence="9"/>
<feature type="site" description="Participates in the substrate recognition with KAPA and in a stacking interaction with the adenine ring of SAM" evidence="9">
    <location>
        <position position="17"/>
    </location>
</feature>
<keyword evidence="5 9" id="KW-0949">S-adenosyl-L-methionine</keyword>
<gene>
    <name evidence="9 10" type="primary">bioA</name>
    <name evidence="10" type="ORF">RT717_15015</name>
</gene>
<keyword evidence="7 9" id="KW-0663">Pyridoxal phosphate</keyword>
<keyword evidence="9" id="KW-0963">Cytoplasm</keyword>
<dbReference type="InterPro" id="IPR005815">
    <property type="entry name" value="BioA"/>
</dbReference>
<dbReference type="SUPFAM" id="SSF53383">
    <property type="entry name" value="PLP-dependent transferases"/>
    <property type="match status" value="1"/>
</dbReference>
<evidence type="ECO:0000256" key="9">
    <source>
        <dbReference type="HAMAP-Rule" id="MF_00834"/>
    </source>
</evidence>
<dbReference type="Gene3D" id="3.40.640.10">
    <property type="entry name" value="Type I PLP-dependent aspartate aminotransferase-like (Major domain)"/>
    <property type="match status" value="1"/>
</dbReference>
<evidence type="ECO:0000256" key="3">
    <source>
        <dbReference type="ARBA" id="ARBA00022576"/>
    </source>
</evidence>
<dbReference type="Gene3D" id="3.90.1150.10">
    <property type="entry name" value="Aspartate Aminotransferase, domain 1"/>
    <property type="match status" value="1"/>
</dbReference>
<dbReference type="RefSeq" id="WP_317487199.1">
    <property type="nucleotide sequence ID" value="NZ_CP136051.1"/>
</dbReference>
<comment type="similarity">
    <text evidence="9">Belongs to the class-III pyridoxal-phosphate-dependent aminotransferase family. BioA subfamily.</text>
</comment>
<evidence type="ECO:0000256" key="4">
    <source>
        <dbReference type="ARBA" id="ARBA00022679"/>
    </source>
</evidence>
<feature type="binding site" evidence="9">
    <location>
        <position position="301"/>
    </location>
    <ligand>
        <name>substrate</name>
    </ligand>
</feature>
<feature type="binding site" evidence="9">
    <location>
        <position position="144"/>
    </location>
    <ligand>
        <name>substrate</name>
    </ligand>
</feature>
<sequence>MSKLLQEIDKSLIWHPFTPLEGGIAPLVVTKGEGAYLYTEDGRKILDAVSSWWVNIHGHAQPDIALAIADQAMKLEQVIFAGFTHEPAIRVAESLLALLPDKFSKVFYSDDGSTSVEVAIKLALQYWHNLGTPKKRLIAIEGAYHGDTFGAMAVGDRGGFTAPFGSLLFDVDFIPFPTEQNKDQAFERLNELTATGEVAAFIFEPLVQGAGGMNMYSVGILDELMSIARRNKVICIADEVMTGFGRTGTIFATDQTTHKPDLMCMSKGITGGFLPLGVTAVADFIVEAFATADLSKTFFHGHSFTANPLACAAAIASMKLLLDESCLRQRQMIERSHRAFAGKIGGDARVKDVRVTGTILALDINTGDTSYFNDIRTKVMPFFLERNILIRPLGNVIYVLPPYVITEEELQRVYEAIEDFLGA</sequence>
<keyword evidence="3 9" id="KW-0032">Aminotransferase</keyword>
<feature type="binding site" evidence="9">
    <location>
        <position position="238"/>
    </location>
    <ligand>
        <name>pyridoxal 5'-phosphate</name>
        <dbReference type="ChEBI" id="CHEBI:597326"/>
    </ligand>
</feature>
<keyword evidence="6 9" id="KW-0093">Biotin biosynthesis</keyword>
<comment type="pathway">
    <text evidence="2 9">Cofactor biosynthesis; biotin biosynthesis; 7,8-diaminononanoate from 8-amino-7-oxononanoate (SAM route): step 1/1.</text>
</comment>
<dbReference type="NCBIfam" id="NF004624">
    <property type="entry name" value="PRK05964.1"/>
    <property type="match status" value="1"/>
</dbReference>
<dbReference type="InterPro" id="IPR015422">
    <property type="entry name" value="PyrdxlP-dep_Trfase_small"/>
</dbReference>
<dbReference type="PANTHER" id="PTHR42684">
    <property type="entry name" value="ADENOSYLMETHIONINE-8-AMINO-7-OXONONANOATE AMINOTRANSFERASE"/>
    <property type="match status" value="1"/>
</dbReference>
<dbReference type="Pfam" id="PF00202">
    <property type="entry name" value="Aminotran_3"/>
    <property type="match status" value="1"/>
</dbReference>
<evidence type="ECO:0000256" key="7">
    <source>
        <dbReference type="ARBA" id="ARBA00022898"/>
    </source>
</evidence>
<feature type="binding site" evidence="9">
    <location>
        <begin position="112"/>
        <end position="113"/>
    </location>
    <ligand>
        <name>pyridoxal 5'-phosphate</name>
        <dbReference type="ChEBI" id="CHEBI:597326"/>
    </ligand>
</feature>
<evidence type="ECO:0000256" key="2">
    <source>
        <dbReference type="ARBA" id="ARBA00005063"/>
    </source>
</evidence>
<keyword evidence="11" id="KW-1185">Reference proteome</keyword>
<evidence type="ECO:0000256" key="5">
    <source>
        <dbReference type="ARBA" id="ARBA00022691"/>
    </source>
</evidence>
<accession>A0ABZ0IIQ0</accession>
<comment type="function">
    <text evidence="9">Catalyzes the transfer of the alpha-amino group from S-adenosyl-L-methionine (SAM) to 7-keto-8-aminopelargonic acid (KAPA) to form 7,8-diaminopelargonic acid (DAPA). It is the only aminotransferase known to utilize SAM as an amino donor.</text>
</comment>
<dbReference type="HAMAP" id="MF_00834">
    <property type="entry name" value="BioA"/>
    <property type="match status" value="1"/>
</dbReference>
<name>A0ABZ0IIQ0_9BACT</name>
<dbReference type="GO" id="GO:0004015">
    <property type="term" value="F:adenosylmethionine-8-amino-7-oxononanoate transaminase activity"/>
    <property type="evidence" value="ECO:0007669"/>
    <property type="project" value="UniProtKB-EC"/>
</dbReference>
<dbReference type="InterPro" id="IPR015421">
    <property type="entry name" value="PyrdxlP-dep_Trfase_major"/>
</dbReference>
<evidence type="ECO:0000256" key="6">
    <source>
        <dbReference type="ARBA" id="ARBA00022756"/>
    </source>
</evidence>
<dbReference type="InterPro" id="IPR049704">
    <property type="entry name" value="Aminotrans_3_PPA_site"/>
</dbReference>
<feature type="binding site" evidence="9">
    <location>
        <position position="52"/>
    </location>
    <ligand>
        <name>substrate</name>
    </ligand>
</feature>
<comment type="catalytic activity">
    <reaction evidence="8 9">
        <text>(8S)-8-amino-7-oxononanoate + S-adenosyl-L-methionine = S-adenosyl-4-methylsulfanyl-2-oxobutanoate + (7R,8S)-7,8-diammoniononanoate</text>
        <dbReference type="Rhea" id="RHEA:16861"/>
        <dbReference type="ChEBI" id="CHEBI:16490"/>
        <dbReference type="ChEBI" id="CHEBI:59789"/>
        <dbReference type="ChEBI" id="CHEBI:149468"/>
        <dbReference type="ChEBI" id="CHEBI:149469"/>
        <dbReference type="EC" id="2.6.1.62"/>
    </reaction>
</comment>
<evidence type="ECO:0000313" key="10">
    <source>
        <dbReference type="EMBL" id="WOK04389.1"/>
    </source>
</evidence>
<dbReference type="EMBL" id="CP136051">
    <property type="protein sequence ID" value="WOK04389.1"/>
    <property type="molecule type" value="Genomic_DNA"/>
</dbReference>